<name>A0A1Z9YZA2_9GAMM</name>
<feature type="transmembrane region" description="Helical" evidence="7">
    <location>
        <begin position="387"/>
        <end position="410"/>
    </location>
</feature>
<keyword evidence="2" id="KW-1003">Cell membrane</keyword>
<feature type="transmembrane region" description="Helical" evidence="7">
    <location>
        <begin position="989"/>
        <end position="1013"/>
    </location>
</feature>
<gene>
    <name evidence="8" type="ORF">CAP51_07260</name>
</gene>
<dbReference type="Proteomes" id="UP000196536">
    <property type="component" value="Unassembled WGS sequence"/>
</dbReference>
<evidence type="ECO:0000313" key="8">
    <source>
        <dbReference type="EMBL" id="OUY07540.1"/>
    </source>
</evidence>
<feature type="transmembrane region" description="Helical" evidence="7">
    <location>
        <begin position="858"/>
        <end position="877"/>
    </location>
</feature>
<dbReference type="OrthoDB" id="9757904at2"/>
<accession>A0A1Z9YZA2</accession>
<reference evidence="8 9" key="1">
    <citation type="submission" date="2017-05" db="EMBL/GenBank/DDBJ databases">
        <title>Acinetobacter populi ANC 5415 (= PBJ7), whole genome shotgun sequencing project.</title>
        <authorList>
            <person name="Nemec A."/>
            <person name="Radolfova-Krizova L."/>
        </authorList>
    </citation>
    <scope>NUCLEOTIDE SEQUENCE [LARGE SCALE GENOMIC DNA]</scope>
    <source>
        <strain evidence="8 9">PBJ7</strain>
    </source>
</reference>
<feature type="transmembrane region" description="Helical" evidence="7">
    <location>
        <begin position="910"/>
        <end position="935"/>
    </location>
</feature>
<feature type="transmembrane region" description="Helical" evidence="7">
    <location>
        <begin position="956"/>
        <end position="977"/>
    </location>
</feature>
<evidence type="ECO:0000256" key="6">
    <source>
        <dbReference type="ARBA" id="ARBA00023136"/>
    </source>
</evidence>
<dbReference type="PANTHER" id="PTHR32063">
    <property type="match status" value="1"/>
</dbReference>
<feature type="transmembrane region" description="Helical" evidence="7">
    <location>
        <begin position="363"/>
        <end position="381"/>
    </location>
</feature>
<comment type="caution">
    <text evidence="8">The sequence shown here is derived from an EMBL/GenBank/DDBJ whole genome shotgun (WGS) entry which is preliminary data.</text>
</comment>
<proteinExistence type="predicted"/>
<keyword evidence="5 7" id="KW-1133">Transmembrane helix</keyword>
<dbReference type="PANTHER" id="PTHR32063:SF34">
    <property type="entry name" value="MULTIDRUG RESISTANCE PROTEIN MDTC"/>
    <property type="match status" value="1"/>
</dbReference>
<dbReference type="Gene3D" id="3.30.70.1440">
    <property type="entry name" value="Multidrug efflux transporter AcrB pore domain"/>
    <property type="match status" value="1"/>
</dbReference>
<evidence type="ECO:0000313" key="9">
    <source>
        <dbReference type="Proteomes" id="UP000196536"/>
    </source>
</evidence>
<evidence type="ECO:0000256" key="2">
    <source>
        <dbReference type="ARBA" id="ARBA00022475"/>
    </source>
</evidence>
<dbReference type="SUPFAM" id="SSF82866">
    <property type="entry name" value="Multidrug efflux transporter AcrB transmembrane domain"/>
    <property type="match status" value="2"/>
</dbReference>
<dbReference type="InterPro" id="IPR001036">
    <property type="entry name" value="Acrflvin-R"/>
</dbReference>
<feature type="transmembrane region" description="Helical" evidence="7">
    <location>
        <begin position="884"/>
        <end position="904"/>
    </location>
</feature>
<dbReference type="GO" id="GO:0042910">
    <property type="term" value="F:xenobiotic transmembrane transporter activity"/>
    <property type="evidence" value="ECO:0007669"/>
    <property type="project" value="TreeGrafter"/>
</dbReference>
<feature type="transmembrane region" description="Helical" evidence="7">
    <location>
        <begin position="12"/>
        <end position="30"/>
    </location>
</feature>
<keyword evidence="3" id="KW-0997">Cell inner membrane</keyword>
<evidence type="ECO:0000256" key="4">
    <source>
        <dbReference type="ARBA" id="ARBA00022692"/>
    </source>
</evidence>
<dbReference type="AlphaFoldDB" id="A0A1Z9YZA2"/>
<dbReference type="Gene3D" id="3.30.70.1430">
    <property type="entry name" value="Multidrug efflux transporter AcrB pore domain"/>
    <property type="match status" value="2"/>
</dbReference>
<dbReference type="Gene3D" id="1.20.1640.10">
    <property type="entry name" value="Multidrug efflux transporter AcrB transmembrane domain"/>
    <property type="match status" value="2"/>
</dbReference>
<dbReference type="FunFam" id="3.30.70.1430:FF:000001">
    <property type="entry name" value="Efflux pump membrane transporter"/>
    <property type="match status" value="1"/>
</dbReference>
<dbReference type="Pfam" id="PF00873">
    <property type="entry name" value="ACR_tran"/>
    <property type="match status" value="1"/>
</dbReference>
<evidence type="ECO:0000256" key="1">
    <source>
        <dbReference type="ARBA" id="ARBA00022448"/>
    </source>
</evidence>
<dbReference type="EMBL" id="NEXX01000002">
    <property type="protein sequence ID" value="OUY07540.1"/>
    <property type="molecule type" value="Genomic_DNA"/>
</dbReference>
<feature type="transmembrane region" description="Helical" evidence="7">
    <location>
        <begin position="527"/>
        <end position="545"/>
    </location>
</feature>
<dbReference type="Gene3D" id="3.30.70.1320">
    <property type="entry name" value="Multidrug efflux transporter AcrB pore domain like"/>
    <property type="match status" value="1"/>
</dbReference>
<feature type="transmembrane region" description="Helical" evidence="7">
    <location>
        <begin position="463"/>
        <end position="487"/>
    </location>
</feature>
<organism evidence="8 9">
    <name type="scientific">Acinetobacter populi</name>
    <dbReference type="NCBI Taxonomy" id="1582270"/>
    <lineage>
        <taxon>Bacteria</taxon>
        <taxon>Pseudomonadati</taxon>
        <taxon>Pseudomonadota</taxon>
        <taxon>Gammaproteobacteria</taxon>
        <taxon>Moraxellales</taxon>
        <taxon>Moraxellaceae</taxon>
        <taxon>Acinetobacter</taxon>
    </lineage>
</organism>
<dbReference type="PRINTS" id="PR00702">
    <property type="entry name" value="ACRIFLAVINRP"/>
</dbReference>
<dbReference type="GO" id="GO:0005886">
    <property type="term" value="C:plasma membrane"/>
    <property type="evidence" value="ECO:0007669"/>
    <property type="project" value="TreeGrafter"/>
</dbReference>
<evidence type="ECO:0000256" key="3">
    <source>
        <dbReference type="ARBA" id="ARBA00022519"/>
    </source>
</evidence>
<keyword evidence="4 7" id="KW-0812">Transmembrane</keyword>
<keyword evidence="6 7" id="KW-0472">Membrane</keyword>
<sequence length="1033" mass="113108">MNLSATFIHRPVASFLFAIAIILLGVLAYFKMPVASLPQADIPTIVVRANLPGASPESMAATVATPLERAMVGVAGVKAIDSSSNQGATQVILHFALDTDINEAAREVQAAINTAIPQLPSGMPSPPQYYKVNPSQQPIFYLAFSSENLSPSRLYEIATNKILPHLAQIQGVGEVEINGASMPAVRVVVNSKALMNQGVSLEQVRLAIANSNRIQPVGILEHDALRWQVQLAANSLNAAQFANIIVHRNGNQLVRLKDVAEVSDSVENRYVSGFHNGKTAVIMMISRQPNANTVATIDHIKAKLPFLQALIPADSKLTIVMDSSDVIRSGLNEARDTLLFSIVLVVLIICLLLGRLRSAIMPTVAMIVTLIGVFSVIYLAGFSLNNLSIMALIVAIGLVIDDAIVVLENIERHIEAGVNPLQATLKGTQEVGLTLIAMNLTLIVIFVAILFTGGVIERLFREFSLTLVFTIILSVIVALTLIPGLSVKIFKPLHSEKPSKLYRFSQSLVQQLLRIYHQSLIWSLKHGYVIIALWLGAIGTSYYLYTSLPQIMIPEQDTGRLSAFIRGDDGFSYQVMQPKIKVFSDHILADPAVENVIGTSGTMGTTNAGLLINLKPKNERGGLSSKQISERLKREAPWQSGAVFSARVDQDLQLDNPFSSDNANEYMLLLQADNVSDLRKWAPIVAAEMEKLPELEEVETIGDEGAQHVTLDIDREAAKRLGVEMRDIASVLNNSFSQRQVSTIFQEQNQFHVVMEVDKRFTEHPESLAQVQVLNQQGQHVPLTNFATWHYGIANDRVQRRNQFAAMGIGYVVKTGYSYEQADQAIRGVLAQVMLPQDIFVMTDRDVEEENLQSGLSMPWIVFTVVVLMYIVLGISYENLAHPLTILSTIPAVAVGALMTLWLIGMPFSLIAMLGMFLLIGIVVKNAILLIDFALKQQKLGATPFDAIVTAAQLRFRPILMTNFAALIGAIPLAMGIGEGSEIRQPLGIAIVGGLALGQFLTLFTTPVIFLYIELLSRWIKSKLNRSHVVKPL</sequence>
<evidence type="ECO:0000256" key="7">
    <source>
        <dbReference type="SAM" id="Phobius"/>
    </source>
</evidence>
<dbReference type="SUPFAM" id="SSF82693">
    <property type="entry name" value="Multidrug efflux transporter AcrB pore domain, PN1, PN2, PC1 and PC2 subdomains"/>
    <property type="match status" value="3"/>
</dbReference>
<dbReference type="InterPro" id="IPR027463">
    <property type="entry name" value="AcrB_DN_DC_subdom"/>
</dbReference>
<dbReference type="Gene3D" id="3.30.2090.10">
    <property type="entry name" value="Multidrug efflux transporter AcrB TolC docking domain, DN and DC subdomains"/>
    <property type="match status" value="2"/>
</dbReference>
<dbReference type="SUPFAM" id="SSF82714">
    <property type="entry name" value="Multidrug efflux transporter AcrB TolC docking domain, DN and DC subdomains"/>
    <property type="match status" value="2"/>
</dbReference>
<keyword evidence="9" id="KW-1185">Reference proteome</keyword>
<feature type="transmembrane region" description="Helical" evidence="7">
    <location>
        <begin position="431"/>
        <end position="451"/>
    </location>
</feature>
<feature type="transmembrane region" description="Helical" evidence="7">
    <location>
        <begin position="338"/>
        <end position="356"/>
    </location>
</feature>
<keyword evidence="1" id="KW-0813">Transport</keyword>
<protein>
    <submittedName>
        <fullName evidence="8">Acriflavine resistance protein B</fullName>
    </submittedName>
</protein>
<evidence type="ECO:0000256" key="5">
    <source>
        <dbReference type="ARBA" id="ARBA00022989"/>
    </source>
</evidence>
<dbReference type="RefSeq" id="WP_087620088.1">
    <property type="nucleotide sequence ID" value="NZ_NEXX01000002.1"/>
</dbReference>